<dbReference type="Pfam" id="PF00356">
    <property type="entry name" value="LacI"/>
    <property type="match status" value="1"/>
</dbReference>
<dbReference type="GO" id="GO:0003700">
    <property type="term" value="F:DNA-binding transcription factor activity"/>
    <property type="evidence" value="ECO:0007669"/>
    <property type="project" value="TreeGrafter"/>
</dbReference>
<dbReference type="Gene3D" id="3.40.50.2300">
    <property type="match status" value="2"/>
</dbReference>
<feature type="domain" description="HTH lacI-type" evidence="4">
    <location>
        <begin position="10"/>
        <end position="64"/>
    </location>
</feature>
<dbReference type="SMART" id="SM00354">
    <property type="entry name" value="HTH_LACI"/>
    <property type="match status" value="1"/>
</dbReference>
<dbReference type="InterPro" id="IPR000843">
    <property type="entry name" value="HTH_LacI"/>
</dbReference>
<sequence>MLKRGRTVGTLASLAAELGVSRTTVSNAYNHPDQLSKDLRERILAAAEARGYPGPDPMARSLRTRRVGAIGVLLTEHLSYAFEDQASVDFLAGMAEATYGTDSALTLIPVGPESGEDQASASALVGRSVVDGFVVYSVAKDDVHLSAARARHLPVVVCDQPTDTDLPFVGIDDHAAIQPAARALIDAGHTKIGVLCIRLHRVRLDGPVSPEQLTSADMHVQRSRVQGALEQFAAAGITEVPVVTRHINDREHCLDAARELLETHPELTAVLCTTDSMAIGVLNYAEQQGLSVPEDLSVTGFDGVRFALWRDLTTVIQPNRDKGAAAGRILQELIDAPQDHIAPRHILETTFNPGSTVAAPAAR</sequence>
<evidence type="ECO:0000313" key="5">
    <source>
        <dbReference type="EMBL" id="AKK09693.1"/>
    </source>
</evidence>
<evidence type="ECO:0000313" key="6">
    <source>
        <dbReference type="Proteomes" id="UP000035540"/>
    </source>
</evidence>
<organism evidence="5 6">
    <name type="scientific">Corynebacterium testudinoris</name>
    <dbReference type="NCBI Taxonomy" id="136857"/>
    <lineage>
        <taxon>Bacteria</taxon>
        <taxon>Bacillati</taxon>
        <taxon>Actinomycetota</taxon>
        <taxon>Actinomycetes</taxon>
        <taxon>Mycobacteriales</taxon>
        <taxon>Corynebacteriaceae</taxon>
        <taxon>Corynebacterium</taxon>
    </lineage>
</organism>
<dbReference type="InterPro" id="IPR001761">
    <property type="entry name" value="Peripla_BP/Lac1_sug-bd_dom"/>
</dbReference>
<dbReference type="Pfam" id="PF00532">
    <property type="entry name" value="Peripla_BP_1"/>
    <property type="match status" value="1"/>
</dbReference>
<dbReference type="GO" id="GO:0000976">
    <property type="term" value="F:transcription cis-regulatory region binding"/>
    <property type="evidence" value="ECO:0007669"/>
    <property type="project" value="TreeGrafter"/>
</dbReference>
<dbReference type="PANTHER" id="PTHR30146">
    <property type="entry name" value="LACI-RELATED TRANSCRIPTIONAL REPRESSOR"/>
    <property type="match status" value="1"/>
</dbReference>
<evidence type="ECO:0000256" key="1">
    <source>
        <dbReference type="ARBA" id="ARBA00023015"/>
    </source>
</evidence>
<dbReference type="InterPro" id="IPR010982">
    <property type="entry name" value="Lambda_DNA-bd_dom_sf"/>
</dbReference>
<keyword evidence="2" id="KW-0238">DNA-binding</keyword>
<dbReference type="SUPFAM" id="SSF53822">
    <property type="entry name" value="Periplasmic binding protein-like I"/>
    <property type="match status" value="1"/>
</dbReference>
<reference evidence="5 6" key="1">
    <citation type="journal article" date="2015" name="Genome Announc.">
        <title>Complete Genome Sequence of the Type Strain Corynebacterium testudinoris DSM 44614, Recovered from Necrotic Lesions in the Mouth of a Tortoise.</title>
        <authorList>
            <person name="Ruckert C."/>
            <person name="Kriete M."/>
            <person name="Jaenicke S."/>
            <person name="Winkler A."/>
            <person name="Tauch A."/>
        </authorList>
    </citation>
    <scope>NUCLEOTIDE SEQUENCE [LARGE SCALE GENOMIC DNA]</scope>
    <source>
        <strain evidence="5 6">DSM 44614</strain>
    </source>
</reference>
<dbReference type="PROSITE" id="PS50932">
    <property type="entry name" value="HTH_LACI_2"/>
    <property type="match status" value="1"/>
</dbReference>
<dbReference type="OrthoDB" id="5171752at2"/>
<name>A0A0G3HCP1_9CORY</name>
<evidence type="ECO:0000259" key="4">
    <source>
        <dbReference type="PROSITE" id="PS50932"/>
    </source>
</evidence>
<keyword evidence="3" id="KW-0804">Transcription</keyword>
<evidence type="ECO:0000256" key="3">
    <source>
        <dbReference type="ARBA" id="ARBA00023163"/>
    </source>
</evidence>
<dbReference type="CDD" id="cd06279">
    <property type="entry name" value="PBP1_LacI-like"/>
    <property type="match status" value="1"/>
</dbReference>
<protein>
    <submittedName>
        <fullName evidence="5">Transcriptional regulator, LacI family</fullName>
    </submittedName>
</protein>
<accession>A0A0G3HCP1</accession>
<dbReference type="Proteomes" id="UP000035540">
    <property type="component" value="Chromosome"/>
</dbReference>
<dbReference type="PATRIC" id="fig|136857.5.peg.2255"/>
<keyword evidence="1" id="KW-0805">Transcription regulation</keyword>
<dbReference type="PANTHER" id="PTHR30146:SF138">
    <property type="entry name" value="TRANSCRIPTIONAL REGULATORY PROTEIN"/>
    <property type="match status" value="1"/>
</dbReference>
<gene>
    <name evidence="5" type="ORF">CTEST_11430</name>
</gene>
<keyword evidence="6" id="KW-1185">Reference proteome</keyword>
<dbReference type="SUPFAM" id="SSF47413">
    <property type="entry name" value="lambda repressor-like DNA-binding domains"/>
    <property type="match status" value="1"/>
</dbReference>
<dbReference type="STRING" id="136857.CTEST_11430"/>
<dbReference type="RefSeq" id="WP_047253809.1">
    <property type="nucleotide sequence ID" value="NZ_CP011545.1"/>
</dbReference>
<dbReference type="KEGG" id="cted:CTEST_11430"/>
<proteinExistence type="predicted"/>
<dbReference type="InterPro" id="IPR028082">
    <property type="entry name" value="Peripla_BP_I"/>
</dbReference>
<reference evidence="6" key="2">
    <citation type="submission" date="2015-05" db="EMBL/GenBank/DDBJ databases">
        <title>Complete genome sequence of Corynebacterium testudinoris DSM 44614, recovered from necrotic lesions in the mouth of a tortoise.</title>
        <authorList>
            <person name="Ruckert C."/>
            <person name="Albersmeier A."/>
            <person name="Winkler A."/>
            <person name="Tauch A."/>
        </authorList>
    </citation>
    <scope>NUCLEOTIDE SEQUENCE [LARGE SCALE GENOMIC DNA]</scope>
    <source>
        <strain evidence="6">DSM 44614</strain>
    </source>
</reference>
<evidence type="ECO:0000256" key="2">
    <source>
        <dbReference type="ARBA" id="ARBA00023125"/>
    </source>
</evidence>
<dbReference type="CDD" id="cd01392">
    <property type="entry name" value="HTH_LacI"/>
    <property type="match status" value="1"/>
</dbReference>
<dbReference type="EMBL" id="CP011545">
    <property type="protein sequence ID" value="AKK09693.1"/>
    <property type="molecule type" value="Genomic_DNA"/>
</dbReference>
<dbReference type="AlphaFoldDB" id="A0A0G3HCP1"/>
<dbReference type="Gene3D" id="1.10.260.40">
    <property type="entry name" value="lambda repressor-like DNA-binding domains"/>
    <property type="match status" value="1"/>
</dbReference>